<feature type="compositionally biased region" description="Low complexity" evidence="1">
    <location>
        <begin position="609"/>
        <end position="624"/>
    </location>
</feature>
<dbReference type="PANTHER" id="PTHR46689">
    <property type="entry name" value="MEMBRANE PROTEIN, PUTATIVE-RELATED"/>
    <property type="match status" value="1"/>
</dbReference>
<feature type="domain" description="PhoD-like phosphatase" evidence="2">
    <location>
        <begin position="396"/>
        <end position="568"/>
    </location>
</feature>
<dbReference type="InterPro" id="IPR018946">
    <property type="entry name" value="PhoD-like_MPP"/>
</dbReference>
<dbReference type="Gene3D" id="3.60.21.70">
    <property type="entry name" value="PhoD-like phosphatase"/>
    <property type="match status" value="1"/>
</dbReference>
<keyword evidence="4" id="KW-1185">Reference proteome</keyword>
<name>A0A8H7S6F4_9FUNG</name>
<gene>
    <name evidence="3" type="ORF">INT45_012289</name>
</gene>
<dbReference type="CDD" id="cd07389">
    <property type="entry name" value="MPP_PhoD"/>
    <property type="match status" value="1"/>
</dbReference>
<dbReference type="AlphaFoldDB" id="A0A8H7S6F4"/>
<evidence type="ECO:0000313" key="3">
    <source>
        <dbReference type="EMBL" id="KAG2222990.1"/>
    </source>
</evidence>
<dbReference type="PANTHER" id="PTHR46689:SF1">
    <property type="entry name" value="PHOD-LIKE PHOSPHATASE DOMAIN-CONTAINING PROTEIN"/>
    <property type="match status" value="1"/>
</dbReference>
<comment type="caution">
    <text evidence="3">The sequence shown here is derived from an EMBL/GenBank/DDBJ whole genome shotgun (WGS) entry which is preliminary data.</text>
</comment>
<dbReference type="EMBL" id="JAEPRB010000070">
    <property type="protein sequence ID" value="KAG2222990.1"/>
    <property type="molecule type" value="Genomic_DNA"/>
</dbReference>
<dbReference type="Pfam" id="PF19050">
    <property type="entry name" value="PhoD_2"/>
    <property type="match status" value="2"/>
</dbReference>
<sequence length="646" mass="74147">MQQYSGQQQEIPVEEFNSMNLNSFSSTARERVICGPLLRYIGTDYVTRTYRASCLIVSTDTRAPPLHLQIHSASNEGSKSMVINEAQLLDVFRRQYHFWRYEIQLPLISSRQVVTYQSDAFSPKEFHVPAYNESFRFMFYSCSGFSDIPQETKDKFGEKENPLWADVIDRHKVMPFHVLLGGGDQLYQDCLIKEDFMTPWRDEKNPSKRLAMELSKEMLEGFEHFYFWNYVKNFGPKGNPIVATAYASIPSVNMWDDHDIIDGYGSYPADMQNSNCFKVLFANACRFYYLFQHHTTMELAPQHGMIRGSIPTCNHIVTTLGPDIALLSLDCRGERTKYDVCRPKSYDIVFTELYRTIPASVKHLLVVTGVPIIYPRLSTFENAMEGVATFNLATLAGKTGALGNIIGGSLNKWNGDPELLDDMNDHWTAGNHELERKKLVEKLQLYAREKSIRVSFLGGDVHCCGAGRFYSKDMRDKEQGDPFFMVQIISSAIINVPPPHALLTVLNQNSKYNTFNGNVEEKMYKIFTKSPNGNVRQNTKLMGMRNYCAGYYDDEKGTMNFWIQAEKVVGQKGTMGYLVDAPKLIFGEAGNRQATMSKEQLLQEFVEKQQQQQQQQQPIQQHIMPHQEHHHHRPHLHHYVGGFFKQ</sequence>
<evidence type="ECO:0000313" key="4">
    <source>
        <dbReference type="Proteomes" id="UP000646827"/>
    </source>
</evidence>
<feature type="domain" description="PhoD-like phosphatase" evidence="2">
    <location>
        <begin position="128"/>
        <end position="393"/>
    </location>
</feature>
<dbReference type="OrthoDB" id="9999821at2759"/>
<feature type="region of interest" description="Disordered" evidence="1">
    <location>
        <begin position="609"/>
        <end position="634"/>
    </location>
</feature>
<protein>
    <recommendedName>
        <fullName evidence="2">PhoD-like phosphatase domain-containing protein</fullName>
    </recommendedName>
</protein>
<organism evidence="3 4">
    <name type="scientific">Circinella minor</name>
    <dbReference type="NCBI Taxonomy" id="1195481"/>
    <lineage>
        <taxon>Eukaryota</taxon>
        <taxon>Fungi</taxon>
        <taxon>Fungi incertae sedis</taxon>
        <taxon>Mucoromycota</taxon>
        <taxon>Mucoromycotina</taxon>
        <taxon>Mucoromycetes</taxon>
        <taxon>Mucorales</taxon>
        <taxon>Lichtheimiaceae</taxon>
        <taxon>Circinella</taxon>
    </lineage>
</organism>
<dbReference type="InterPro" id="IPR043904">
    <property type="entry name" value="PhoD_2-like"/>
</dbReference>
<dbReference type="GO" id="GO:0016020">
    <property type="term" value="C:membrane"/>
    <property type="evidence" value="ECO:0007669"/>
    <property type="project" value="TreeGrafter"/>
</dbReference>
<dbReference type="InterPro" id="IPR038607">
    <property type="entry name" value="PhoD-like_sf"/>
</dbReference>
<accession>A0A8H7S6F4</accession>
<proteinExistence type="predicted"/>
<dbReference type="Proteomes" id="UP000646827">
    <property type="component" value="Unassembled WGS sequence"/>
</dbReference>
<evidence type="ECO:0000256" key="1">
    <source>
        <dbReference type="SAM" id="MobiDB-lite"/>
    </source>
</evidence>
<reference evidence="3 4" key="1">
    <citation type="submission" date="2020-12" db="EMBL/GenBank/DDBJ databases">
        <title>Metabolic potential, ecology and presence of endohyphal bacteria is reflected in genomic diversity of Mucoromycotina.</title>
        <authorList>
            <person name="Muszewska A."/>
            <person name="Okrasinska A."/>
            <person name="Steczkiewicz K."/>
            <person name="Drgas O."/>
            <person name="Orlowska M."/>
            <person name="Perlinska-Lenart U."/>
            <person name="Aleksandrzak-Piekarczyk T."/>
            <person name="Szatraj K."/>
            <person name="Zielenkiewicz U."/>
            <person name="Pilsyk S."/>
            <person name="Malc E."/>
            <person name="Mieczkowski P."/>
            <person name="Kruszewska J.S."/>
            <person name="Biernat P."/>
            <person name="Pawlowska J."/>
        </authorList>
    </citation>
    <scope>NUCLEOTIDE SEQUENCE [LARGE SCALE GENOMIC DNA]</scope>
    <source>
        <strain evidence="3 4">CBS 142.35</strain>
    </source>
</reference>
<evidence type="ECO:0000259" key="2">
    <source>
        <dbReference type="Pfam" id="PF19050"/>
    </source>
</evidence>